<dbReference type="AlphaFoldDB" id="A0AAE7CP51"/>
<reference evidence="3 5" key="1">
    <citation type="submission" date="2015-07" db="EMBL/GenBank/DDBJ databases">
        <title>Draft Genome Sequence of Streptomyces antibioticus, IMRU 3720 reveals insights in the evolution of actinomycin biosynthetic gene clusters in Streptomyces.</title>
        <authorList>
            <person name="Crnovcic I."/>
            <person name="Ruckert C."/>
            <person name="Kalinowksi J."/>
            <person name="Keller U."/>
        </authorList>
    </citation>
    <scope>NUCLEOTIDE SEQUENCE [LARGE SCALE GENOMIC DNA]</scope>
    <source>
        <strain evidence="3 5">DSM 41481</strain>
    </source>
</reference>
<dbReference type="GO" id="GO:0003700">
    <property type="term" value="F:DNA-binding transcription factor activity"/>
    <property type="evidence" value="ECO:0007669"/>
    <property type="project" value="InterPro"/>
</dbReference>
<dbReference type="GO" id="GO:0003677">
    <property type="term" value="F:DNA binding"/>
    <property type="evidence" value="ECO:0007669"/>
    <property type="project" value="UniProtKB-KW"/>
</dbReference>
<keyword evidence="5" id="KW-1185">Reference proteome</keyword>
<dbReference type="Pfam" id="PF13411">
    <property type="entry name" value="MerR_1"/>
    <property type="match status" value="1"/>
</dbReference>
<evidence type="ECO:0000313" key="6">
    <source>
        <dbReference type="Proteomes" id="UP000502504"/>
    </source>
</evidence>
<keyword evidence="1" id="KW-0238">DNA-binding</keyword>
<gene>
    <name evidence="3" type="ORF">AFM16_36535</name>
    <name evidence="4" type="ORF">HCX60_37140</name>
</gene>
<dbReference type="PRINTS" id="PR00040">
    <property type="entry name" value="HTHMERR"/>
</dbReference>
<evidence type="ECO:0000313" key="3">
    <source>
        <dbReference type="EMBL" id="OOQ48094.1"/>
    </source>
</evidence>
<dbReference type="Proteomes" id="UP000190306">
    <property type="component" value="Chromosome"/>
</dbReference>
<dbReference type="InterPro" id="IPR047057">
    <property type="entry name" value="MerR_fam"/>
</dbReference>
<proteinExistence type="predicted"/>
<name>A0AAE7CP51_STRAT</name>
<evidence type="ECO:0000313" key="4">
    <source>
        <dbReference type="EMBL" id="QIT48455.1"/>
    </source>
</evidence>
<organism evidence="4 6">
    <name type="scientific">Streptomyces antibioticus</name>
    <dbReference type="NCBI Taxonomy" id="1890"/>
    <lineage>
        <taxon>Bacteria</taxon>
        <taxon>Bacillati</taxon>
        <taxon>Actinomycetota</taxon>
        <taxon>Actinomycetes</taxon>
        <taxon>Kitasatosporales</taxon>
        <taxon>Streptomycetaceae</taxon>
        <taxon>Streptomyces</taxon>
    </lineage>
</organism>
<dbReference type="Gene3D" id="1.10.1660.10">
    <property type="match status" value="1"/>
</dbReference>
<dbReference type="PANTHER" id="PTHR30204:SF97">
    <property type="entry name" value="MERR FAMILY REGULATORY PROTEIN"/>
    <property type="match status" value="1"/>
</dbReference>
<dbReference type="PROSITE" id="PS50937">
    <property type="entry name" value="HTH_MERR_2"/>
    <property type="match status" value="1"/>
</dbReference>
<feature type="domain" description="HTH merR-type" evidence="2">
    <location>
        <begin position="1"/>
        <end position="68"/>
    </location>
</feature>
<accession>A0AAE7CP51</accession>
<reference evidence="4 6" key="2">
    <citation type="submission" date="2020-03" db="EMBL/GenBank/DDBJ databases">
        <title>Is there a link between lipid content and antibiotic production in Streptomyces?</title>
        <authorList>
            <person name="David M."/>
            <person name="Lejeune C."/>
            <person name="Abreu S."/>
            <person name="Thibessard A."/>
            <person name="Leblond P."/>
            <person name="Chaminade P."/>
            <person name="Virolle M.-J."/>
        </authorList>
    </citation>
    <scope>NUCLEOTIDE SEQUENCE [LARGE SCALE GENOMIC DNA]</scope>
    <source>
        <strain evidence="4 6">DSM 41481</strain>
    </source>
</reference>
<dbReference type="Proteomes" id="UP000502504">
    <property type="component" value="Chromosome"/>
</dbReference>
<sequence length="125" mass="13775">MRIGELSRRTGVSQRSLRYYEEQNLLTPTRLPNGYRDYDERTVTTVRRIQILLSAGLGTSAVAEILPGAVDDTVVLAGRCPELIDGLAKERRRIDAAIDALIAARYVLDSLVGRPLDPQAVAPSR</sequence>
<dbReference type="InterPro" id="IPR000551">
    <property type="entry name" value="MerR-type_HTH_dom"/>
</dbReference>
<dbReference type="InterPro" id="IPR009061">
    <property type="entry name" value="DNA-bd_dom_put_sf"/>
</dbReference>
<evidence type="ECO:0000313" key="5">
    <source>
        <dbReference type="Proteomes" id="UP000190306"/>
    </source>
</evidence>
<dbReference type="EMBL" id="CP050692">
    <property type="protein sequence ID" value="QIT48455.1"/>
    <property type="molecule type" value="Genomic_DNA"/>
</dbReference>
<dbReference type="SUPFAM" id="SSF46955">
    <property type="entry name" value="Putative DNA-binding domain"/>
    <property type="match status" value="1"/>
</dbReference>
<evidence type="ECO:0000256" key="1">
    <source>
        <dbReference type="ARBA" id="ARBA00023125"/>
    </source>
</evidence>
<dbReference type="RefSeq" id="WP_078636618.1">
    <property type="nucleotide sequence ID" value="NZ_CM007717.1"/>
</dbReference>
<evidence type="ECO:0000259" key="2">
    <source>
        <dbReference type="PROSITE" id="PS50937"/>
    </source>
</evidence>
<dbReference type="PANTHER" id="PTHR30204">
    <property type="entry name" value="REDOX-CYCLING DRUG-SENSING TRANSCRIPTIONAL ACTIVATOR SOXR"/>
    <property type="match status" value="1"/>
</dbReference>
<dbReference type="SMART" id="SM00422">
    <property type="entry name" value="HTH_MERR"/>
    <property type="match status" value="1"/>
</dbReference>
<dbReference type="PROSITE" id="PS00552">
    <property type="entry name" value="HTH_MERR_1"/>
    <property type="match status" value="1"/>
</dbReference>
<dbReference type="EMBL" id="LHQL01000014">
    <property type="protein sequence ID" value="OOQ48094.1"/>
    <property type="molecule type" value="Genomic_DNA"/>
</dbReference>
<protein>
    <submittedName>
        <fullName evidence="4">MerR family transcriptional regulator</fullName>
    </submittedName>
</protein>